<reference evidence="2 3" key="1">
    <citation type="submission" date="2016-10" db="EMBL/GenBank/DDBJ databases">
        <authorList>
            <person name="de Groot N.N."/>
        </authorList>
    </citation>
    <scope>NUCLEOTIDE SEQUENCE [LARGE SCALE GENOMIC DNA]</scope>
    <source>
        <strain evidence="2 3">D31d</strain>
    </source>
</reference>
<name>A0A1H4DDL8_XYLRU</name>
<protein>
    <submittedName>
        <fullName evidence="2">Plasmid recombination enzyme</fullName>
    </submittedName>
</protein>
<dbReference type="OrthoDB" id="1079314at2"/>
<sequence length="513" mass="58974">MEKNQKQAINLLAGKRMAVALSNENLRIGASTAWSAKVAGTLDESRIHLDFEVGKGGVIKEIDRKVSIPKRIKAILQSYNIEDPNKGLSNDILMQKGKGIRTYASLILHGSHDTMTKLAFGNQQISFEPNADNSHLQRQEDIEKWAKDMYKFIADKYGESHIAAFIVHLDETTPHAHCVVVPISKRGKLSYKEVFVGKSKYEYSQRTKELWDEASKISEKYGLARGDDMLMTGARHKSYLQWMREMIVKNGSILEEIDKAISDKNDIIAQQKQQINGFNDEKKKAEKKMKSFITMINNMEAAKETLEAQVAALDCEYDEGNERYEKKQQELSDKIAELEEKLSDKRKMLEDVAEQLEKLGLRMVKVQSEYDDLRREINKEKDVYYEKVQRNINGTLWREVAYNCKQLSPKWNRLVDSLTPTQRELYENVKGISWIEDMSERADEISCVACALYLGFLDQATSFARDNGGGGCSPDSDWGRRKDEDDLEFMHRCCIMGRKMMRPSMSPRRGFRR</sequence>
<evidence type="ECO:0000313" key="2">
    <source>
        <dbReference type="EMBL" id="SEA70540.1"/>
    </source>
</evidence>
<dbReference type="Gene3D" id="1.10.287.1490">
    <property type="match status" value="1"/>
</dbReference>
<gene>
    <name evidence="2" type="ORF">SAMN05216462_2247</name>
</gene>
<evidence type="ECO:0000256" key="1">
    <source>
        <dbReference type="SAM" id="Coils"/>
    </source>
</evidence>
<dbReference type="Proteomes" id="UP000182257">
    <property type="component" value="Unassembled WGS sequence"/>
</dbReference>
<dbReference type="Pfam" id="PF01076">
    <property type="entry name" value="Mob_Pre"/>
    <property type="match status" value="1"/>
</dbReference>
<accession>A0A1H4DDL8</accession>
<organism evidence="2 3">
    <name type="scientific">Xylanibacter ruminicola</name>
    <name type="common">Prevotella ruminicola</name>
    <dbReference type="NCBI Taxonomy" id="839"/>
    <lineage>
        <taxon>Bacteria</taxon>
        <taxon>Pseudomonadati</taxon>
        <taxon>Bacteroidota</taxon>
        <taxon>Bacteroidia</taxon>
        <taxon>Bacteroidales</taxon>
        <taxon>Prevotellaceae</taxon>
        <taxon>Xylanibacter</taxon>
    </lineage>
</organism>
<proteinExistence type="predicted"/>
<dbReference type="AlphaFoldDB" id="A0A1H4DDL8"/>
<dbReference type="GO" id="GO:0006310">
    <property type="term" value="P:DNA recombination"/>
    <property type="evidence" value="ECO:0007669"/>
    <property type="project" value="InterPro"/>
</dbReference>
<dbReference type="Gene3D" id="3.30.930.30">
    <property type="match status" value="1"/>
</dbReference>
<evidence type="ECO:0000313" key="3">
    <source>
        <dbReference type="Proteomes" id="UP000182257"/>
    </source>
</evidence>
<keyword evidence="1" id="KW-0175">Coiled coil</keyword>
<dbReference type="EMBL" id="FNRF01000004">
    <property type="protein sequence ID" value="SEA70540.1"/>
    <property type="molecule type" value="Genomic_DNA"/>
</dbReference>
<dbReference type="NCBIfam" id="NF041497">
    <property type="entry name" value="MobV"/>
    <property type="match status" value="1"/>
</dbReference>
<dbReference type="CDD" id="cd17242">
    <property type="entry name" value="MobM_relaxase"/>
    <property type="match status" value="1"/>
</dbReference>
<dbReference type="InterPro" id="IPR001668">
    <property type="entry name" value="Mob_Pre"/>
</dbReference>
<feature type="coiled-coil region" evidence="1">
    <location>
        <begin position="254"/>
        <end position="383"/>
    </location>
</feature>
<dbReference type="GO" id="GO:0003677">
    <property type="term" value="F:DNA binding"/>
    <property type="evidence" value="ECO:0007669"/>
    <property type="project" value="InterPro"/>
</dbReference>
<dbReference type="RefSeq" id="WP_074761614.1">
    <property type="nucleotide sequence ID" value="NZ_FNRF01000004.1"/>
</dbReference>